<reference evidence="1" key="2">
    <citation type="journal article" date="2015" name="Fish Shellfish Immunol.">
        <title>Early steps in the European eel (Anguilla anguilla)-Vibrio vulnificus interaction in the gills: Role of the RtxA13 toxin.</title>
        <authorList>
            <person name="Callol A."/>
            <person name="Pajuelo D."/>
            <person name="Ebbesson L."/>
            <person name="Teles M."/>
            <person name="MacKenzie S."/>
            <person name="Amaro C."/>
        </authorList>
    </citation>
    <scope>NUCLEOTIDE SEQUENCE</scope>
</reference>
<reference evidence="1" key="1">
    <citation type="submission" date="2014-11" db="EMBL/GenBank/DDBJ databases">
        <authorList>
            <person name="Amaro Gonzalez C."/>
        </authorList>
    </citation>
    <scope>NUCLEOTIDE SEQUENCE</scope>
</reference>
<organism evidence="1">
    <name type="scientific">Anguilla anguilla</name>
    <name type="common">European freshwater eel</name>
    <name type="synonym">Muraena anguilla</name>
    <dbReference type="NCBI Taxonomy" id="7936"/>
    <lineage>
        <taxon>Eukaryota</taxon>
        <taxon>Metazoa</taxon>
        <taxon>Chordata</taxon>
        <taxon>Craniata</taxon>
        <taxon>Vertebrata</taxon>
        <taxon>Euteleostomi</taxon>
        <taxon>Actinopterygii</taxon>
        <taxon>Neopterygii</taxon>
        <taxon>Teleostei</taxon>
        <taxon>Anguilliformes</taxon>
        <taxon>Anguillidae</taxon>
        <taxon>Anguilla</taxon>
    </lineage>
</organism>
<accession>A0A0E9SEJ6</accession>
<protein>
    <submittedName>
        <fullName evidence="1">Uncharacterized protein</fullName>
    </submittedName>
</protein>
<proteinExistence type="predicted"/>
<dbReference type="EMBL" id="GBXM01069462">
    <property type="protein sequence ID" value="JAH39115.1"/>
    <property type="molecule type" value="Transcribed_RNA"/>
</dbReference>
<dbReference type="AlphaFoldDB" id="A0A0E9SEJ6"/>
<name>A0A0E9SEJ6_ANGAN</name>
<evidence type="ECO:0000313" key="1">
    <source>
        <dbReference type="EMBL" id="JAH39115.1"/>
    </source>
</evidence>
<sequence length="25" mass="2998">MLESQTLWTLRILMMNLRSCSRSVK</sequence>